<reference evidence="1 2" key="1">
    <citation type="journal article" date="2012" name="J. Bacteriol.">
        <title>Genome sequence of Rhizobium grahamii CCGE502, a broad-host-range symbiont with low nodulation competitiveness in Phaseolus vulgaris.</title>
        <authorList>
            <person name="Althabegoiti M.J."/>
            <person name="Lozano L."/>
            <person name="Torres-Tejerizo G."/>
            <person name="Ormeno-Orrillo E."/>
            <person name="Rogel M.A."/>
            <person name="Gonzalez V."/>
            <person name="Martinez-Romero E."/>
        </authorList>
    </citation>
    <scope>NUCLEOTIDE SEQUENCE [LARGE SCALE GENOMIC DNA]</scope>
    <source>
        <strain evidence="1 2">CCGE 502</strain>
        <plasmid evidence="1">pRg502b</plasmid>
    </source>
</reference>
<sequence>MRGDDRLLQGSPLLHHAAVHHHEPICQCHRLRLVMRDENRGRALLQGGVVAALAGADDVIRLGLVETDALFLNTLCDVTGIANQKSILVFSAANEGLARKVDARMAPAAAKSLTYMRTSKKNGRAPLARALIARSILAHQ</sequence>
<dbReference type="EMBL" id="AEYE02000035">
    <property type="protein sequence ID" value="EPE94616.1"/>
    <property type="molecule type" value="Genomic_DNA"/>
</dbReference>
<gene>
    <name evidence="1" type="ORF">RGCCGE502_28948</name>
</gene>
<geneLocation type="plasmid" evidence="1">
    <name>pRg502b</name>
</geneLocation>
<proteinExistence type="predicted"/>
<dbReference type="Proteomes" id="UP000014411">
    <property type="component" value="Unassembled WGS sequence"/>
</dbReference>
<evidence type="ECO:0000313" key="2">
    <source>
        <dbReference type="Proteomes" id="UP000014411"/>
    </source>
</evidence>
<dbReference type="AntiFam" id="ANF00095">
    <property type="entry name" value="Shadow ORF (opposite ABC transporters)"/>
</dbReference>
<protein>
    <submittedName>
        <fullName evidence="1">Uncharacterized protein</fullName>
    </submittedName>
</protein>
<accession>S3HMK1</accession>
<dbReference type="HOGENOM" id="CLU_1833594_0_0_5"/>
<evidence type="ECO:0000313" key="1">
    <source>
        <dbReference type="EMBL" id="EPE94616.1"/>
    </source>
</evidence>
<dbReference type="AlphaFoldDB" id="S3HMK1"/>
<keyword evidence="2" id="KW-1185">Reference proteome</keyword>
<keyword evidence="1" id="KW-0614">Plasmid</keyword>
<organism evidence="1 2">
    <name type="scientific">Rhizobium grahamii CCGE 502</name>
    <dbReference type="NCBI Taxonomy" id="990285"/>
    <lineage>
        <taxon>Bacteria</taxon>
        <taxon>Pseudomonadati</taxon>
        <taxon>Pseudomonadota</taxon>
        <taxon>Alphaproteobacteria</taxon>
        <taxon>Hyphomicrobiales</taxon>
        <taxon>Rhizobiaceae</taxon>
        <taxon>Rhizobium/Agrobacterium group</taxon>
        <taxon>Rhizobium</taxon>
    </lineage>
</organism>
<name>S3HMK1_9HYPH</name>
<comment type="caution">
    <text evidence="1">The sequence shown here is derived from an EMBL/GenBank/DDBJ whole genome shotgun (WGS) entry which is preliminary data.</text>
</comment>